<dbReference type="PANTHER" id="PTHR14614">
    <property type="entry name" value="HEPATOCELLULAR CARCINOMA-ASSOCIATED ANTIGEN"/>
    <property type="match status" value="1"/>
</dbReference>
<dbReference type="InterPro" id="IPR019410">
    <property type="entry name" value="Methyltransf_16"/>
</dbReference>
<reference evidence="2" key="1">
    <citation type="journal article" date="2022" name="bioRxiv">
        <title>Genomics of Preaxostyla Flagellates Illuminates Evolutionary Transitions and the Path Towards Mitochondrial Loss.</title>
        <authorList>
            <person name="Novak L.V.F."/>
            <person name="Treitli S.C."/>
            <person name="Pyrih J."/>
            <person name="Halakuc P."/>
            <person name="Pipaliya S.V."/>
            <person name="Vacek V."/>
            <person name="Brzon O."/>
            <person name="Soukal P."/>
            <person name="Eme L."/>
            <person name="Dacks J.B."/>
            <person name="Karnkowska A."/>
            <person name="Elias M."/>
            <person name="Hampl V."/>
        </authorList>
    </citation>
    <scope>NUCLEOTIDE SEQUENCE</scope>
    <source>
        <strain evidence="2">RCP-MX</strain>
    </source>
</reference>
<keyword evidence="2" id="KW-0489">Methyltransferase</keyword>
<proteinExistence type="predicted"/>
<dbReference type="PANTHER" id="PTHR14614:SF163">
    <property type="entry name" value="METHYLTRANSFERASE SMALL DOMAIN-CONTAINING PROTEIN"/>
    <property type="match status" value="1"/>
</dbReference>
<protein>
    <submittedName>
        <fullName evidence="2">Lysine methyltransferase</fullName>
    </submittedName>
</protein>
<dbReference type="Gene3D" id="3.40.50.150">
    <property type="entry name" value="Vaccinia Virus protein VP39"/>
    <property type="match status" value="1"/>
</dbReference>
<comment type="caution">
    <text evidence="2">The sequence shown here is derived from an EMBL/GenBank/DDBJ whole genome shotgun (WGS) entry which is preliminary data.</text>
</comment>
<organism evidence="2 3">
    <name type="scientific">Paratrimastix pyriformis</name>
    <dbReference type="NCBI Taxonomy" id="342808"/>
    <lineage>
        <taxon>Eukaryota</taxon>
        <taxon>Metamonada</taxon>
        <taxon>Preaxostyla</taxon>
        <taxon>Paratrimastigidae</taxon>
        <taxon>Paratrimastix</taxon>
    </lineage>
</organism>
<sequence>MASSVPPPPPLPPPSHHHFRTPPKTETPTLTIHNPKFERVRRSLLWRGTHAALPEYLFRCANGDNLRIRQILGGVEKGLGTGAALWDAALLIARFFECHPGGYEGEFVVDSDTSRAIKFAVPMVSSARWVELGAGTSLAGFAAAHCGVGRVVCTDLPVLLPLIRENIALNQSLLGGRVVEAAYDWAMEPPSEVAQHGPFDVVLVCECVYHAVPELLLVKAILALTRPAGGKQPVVLMAYEHRSEHIRRRFFDLFTRHFYIHCIPHEDHHPDFEVDDINLYVMVPRPDQPALPADCPCQTAF</sequence>
<feature type="compositionally biased region" description="Pro residues" evidence="1">
    <location>
        <begin position="1"/>
        <end position="14"/>
    </location>
</feature>
<dbReference type="Proteomes" id="UP001141327">
    <property type="component" value="Unassembled WGS sequence"/>
</dbReference>
<keyword evidence="3" id="KW-1185">Reference proteome</keyword>
<keyword evidence="2" id="KW-0808">Transferase</keyword>
<dbReference type="EMBL" id="JAPMOS010000016">
    <property type="protein sequence ID" value="KAJ4459965.1"/>
    <property type="molecule type" value="Genomic_DNA"/>
</dbReference>
<dbReference type="GO" id="GO:0008168">
    <property type="term" value="F:methyltransferase activity"/>
    <property type="evidence" value="ECO:0007669"/>
    <property type="project" value="UniProtKB-KW"/>
</dbReference>
<accession>A0ABQ8UQY7</accession>
<feature type="region of interest" description="Disordered" evidence="1">
    <location>
        <begin position="1"/>
        <end position="30"/>
    </location>
</feature>
<dbReference type="SUPFAM" id="SSF53335">
    <property type="entry name" value="S-adenosyl-L-methionine-dependent methyltransferases"/>
    <property type="match status" value="1"/>
</dbReference>
<dbReference type="GO" id="GO:0032259">
    <property type="term" value="P:methylation"/>
    <property type="evidence" value="ECO:0007669"/>
    <property type="project" value="UniProtKB-KW"/>
</dbReference>
<evidence type="ECO:0000313" key="3">
    <source>
        <dbReference type="Proteomes" id="UP001141327"/>
    </source>
</evidence>
<evidence type="ECO:0000313" key="2">
    <source>
        <dbReference type="EMBL" id="KAJ4459965.1"/>
    </source>
</evidence>
<dbReference type="CDD" id="cd02440">
    <property type="entry name" value="AdoMet_MTases"/>
    <property type="match status" value="1"/>
</dbReference>
<dbReference type="InterPro" id="IPR029063">
    <property type="entry name" value="SAM-dependent_MTases_sf"/>
</dbReference>
<gene>
    <name evidence="2" type="ORF">PAPYR_4040</name>
</gene>
<name>A0ABQ8UQY7_9EUKA</name>
<evidence type="ECO:0000256" key="1">
    <source>
        <dbReference type="SAM" id="MobiDB-lite"/>
    </source>
</evidence>
<dbReference type="Pfam" id="PF10294">
    <property type="entry name" value="Methyltransf_16"/>
    <property type="match status" value="1"/>
</dbReference>